<evidence type="ECO:0000256" key="4">
    <source>
        <dbReference type="ARBA" id="ARBA00022729"/>
    </source>
</evidence>
<dbReference type="InterPro" id="IPR008844">
    <property type="entry name" value="Spore_GerAC-like"/>
</dbReference>
<sequence length="403" mass="45282">MKWKRIGIVCLIVVIGFSTLTGCWNRREMNQLSIAGMLGVDKIGDEYIVSAQVINPGKVFLPEGGGTNQSPVITYIENGETLFEAFRKLTQKFPRKLYLPYVQVVIIGEDLAKEGITRPLDVLVRDHNVRPDLYLAVAKGTTALSLVKILTPLEEIPAIKLTRSMEISSQQWAETSKVKLYQLASDLVHPGIQTHLPGIEVIGNPDEGENTDTLNKSTLSTFLRIDGIAVFWDGKLKGWLNQRESEGFNFAKGEVNSTLVDVPCGEQGGKVGMEVVRTKSTIEGDMVRRRPRGRIAVEVEANVAEVECPIDLNDPSVIDDLVRQTEQAIAKKVNQSLERLQHQYHSDIFGFGVALQRSHPQQWRRWEKQWDRVFSQMPIKVDIDVEIRQLGSLGNTLERELKE</sequence>
<dbReference type="RefSeq" id="WP_107724958.1">
    <property type="nucleotide sequence ID" value="NZ_PZZP01000001.1"/>
</dbReference>
<feature type="domain" description="Spore germination GerAC-like C-terminal" evidence="8">
    <location>
        <begin position="226"/>
        <end position="391"/>
    </location>
</feature>
<dbReference type="OrthoDB" id="9816067at2"/>
<evidence type="ECO:0000259" key="8">
    <source>
        <dbReference type="Pfam" id="PF05504"/>
    </source>
</evidence>
<keyword evidence="5" id="KW-0472">Membrane</keyword>
<keyword evidence="7" id="KW-0449">Lipoprotein</keyword>
<feature type="domain" description="Spore germination protein N-terminal" evidence="9">
    <location>
        <begin position="25"/>
        <end position="200"/>
    </location>
</feature>
<evidence type="ECO:0000256" key="3">
    <source>
        <dbReference type="ARBA" id="ARBA00022544"/>
    </source>
</evidence>
<dbReference type="PANTHER" id="PTHR35789:SF1">
    <property type="entry name" value="SPORE GERMINATION PROTEIN B3"/>
    <property type="match status" value="1"/>
</dbReference>
<keyword evidence="3" id="KW-0309">Germination</keyword>
<accession>A0A2T4Z890</accession>
<dbReference type="AlphaFoldDB" id="A0A2T4Z890"/>
<organism evidence="10 11">
    <name type="scientific">Desmospora activa DSM 45169</name>
    <dbReference type="NCBI Taxonomy" id="1121389"/>
    <lineage>
        <taxon>Bacteria</taxon>
        <taxon>Bacillati</taxon>
        <taxon>Bacillota</taxon>
        <taxon>Bacilli</taxon>
        <taxon>Bacillales</taxon>
        <taxon>Thermoactinomycetaceae</taxon>
        <taxon>Desmospora</taxon>
    </lineage>
</organism>
<name>A0A2T4Z890_9BACL</name>
<evidence type="ECO:0000313" key="11">
    <source>
        <dbReference type="Proteomes" id="UP000241639"/>
    </source>
</evidence>
<evidence type="ECO:0000259" key="9">
    <source>
        <dbReference type="Pfam" id="PF25198"/>
    </source>
</evidence>
<evidence type="ECO:0000256" key="2">
    <source>
        <dbReference type="ARBA" id="ARBA00007886"/>
    </source>
</evidence>
<dbReference type="PROSITE" id="PS51257">
    <property type="entry name" value="PROKAR_LIPOPROTEIN"/>
    <property type="match status" value="1"/>
</dbReference>
<gene>
    <name evidence="10" type="ORF">C8J48_0681</name>
</gene>
<dbReference type="InterPro" id="IPR046953">
    <property type="entry name" value="Spore_GerAC-like_C"/>
</dbReference>
<dbReference type="InterPro" id="IPR057336">
    <property type="entry name" value="GerAC_N"/>
</dbReference>
<dbReference type="Pfam" id="PF05504">
    <property type="entry name" value="Spore_GerAC"/>
    <property type="match status" value="1"/>
</dbReference>
<comment type="subcellular location">
    <subcellularLocation>
        <location evidence="1">Membrane</location>
        <topology evidence="1">Lipid-anchor</topology>
    </subcellularLocation>
</comment>
<dbReference type="InterPro" id="IPR038501">
    <property type="entry name" value="Spore_GerAC_C_sf"/>
</dbReference>
<keyword evidence="11" id="KW-1185">Reference proteome</keyword>
<dbReference type="Proteomes" id="UP000241639">
    <property type="component" value="Unassembled WGS sequence"/>
</dbReference>
<dbReference type="PANTHER" id="PTHR35789">
    <property type="entry name" value="SPORE GERMINATION PROTEIN B3"/>
    <property type="match status" value="1"/>
</dbReference>
<comment type="caution">
    <text evidence="10">The sequence shown here is derived from an EMBL/GenBank/DDBJ whole genome shotgun (WGS) entry which is preliminary data.</text>
</comment>
<evidence type="ECO:0000256" key="7">
    <source>
        <dbReference type="ARBA" id="ARBA00023288"/>
    </source>
</evidence>
<comment type="similarity">
    <text evidence="2">Belongs to the GerABKC lipoprotein family.</text>
</comment>
<proteinExistence type="inferred from homology"/>
<evidence type="ECO:0000313" key="10">
    <source>
        <dbReference type="EMBL" id="PTM58109.1"/>
    </source>
</evidence>
<keyword evidence="4" id="KW-0732">Signal</keyword>
<dbReference type="Pfam" id="PF25198">
    <property type="entry name" value="Spore_GerAC_N"/>
    <property type="match status" value="1"/>
</dbReference>
<evidence type="ECO:0000256" key="1">
    <source>
        <dbReference type="ARBA" id="ARBA00004635"/>
    </source>
</evidence>
<protein>
    <submittedName>
        <fullName evidence="10">Spore germination protein KC</fullName>
    </submittedName>
</protein>
<dbReference type="GO" id="GO:0016020">
    <property type="term" value="C:membrane"/>
    <property type="evidence" value="ECO:0007669"/>
    <property type="project" value="UniProtKB-SubCell"/>
</dbReference>
<evidence type="ECO:0000256" key="5">
    <source>
        <dbReference type="ARBA" id="ARBA00023136"/>
    </source>
</evidence>
<reference evidence="10 11" key="1">
    <citation type="submission" date="2018-04" db="EMBL/GenBank/DDBJ databases">
        <title>Genomic Encyclopedia of Archaeal and Bacterial Type Strains, Phase II (KMG-II): from individual species to whole genera.</title>
        <authorList>
            <person name="Goeker M."/>
        </authorList>
    </citation>
    <scope>NUCLEOTIDE SEQUENCE [LARGE SCALE GENOMIC DNA]</scope>
    <source>
        <strain evidence="10 11">DSM 45169</strain>
    </source>
</reference>
<dbReference type="EMBL" id="PZZP01000001">
    <property type="protein sequence ID" value="PTM58109.1"/>
    <property type="molecule type" value="Genomic_DNA"/>
</dbReference>
<keyword evidence="6" id="KW-0564">Palmitate</keyword>
<dbReference type="Gene3D" id="3.30.300.210">
    <property type="entry name" value="Nutrient germinant receptor protein C, domain 3"/>
    <property type="match status" value="1"/>
</dbReference>
<dbReference type="GO" id="GO:0009847">
    <property type="term" value="P:spore germination"/>
    <property type="evidence" value="ECO:0007669"/>
    <property type="project" value="InterPro"/>
</dbReference>
<dbReference type="NCBIfam" id="TIGR02887">
    <property type="entry name" value="spore_ger_x_C"/>
    <property type="match status" value="1"/>
</dbReference>
<evidence type="ECO:0000256" key="6">
    <source>
        <dbReference type="ARBA" id="ARBA00023139"/>
    </source>
</evidence>